<dbReference type="InterPro" id="IPR004647">
    <property type="entry name" value="Fe-S_hydro-lyase_TtdB-typ_cat"/>
</dbReference>
<dbReference type="SUPFAM" id="SSF117457">
    <property type="entry name" value="FumA C-terminal domain-like"/>
    <property type="match status" value="1"/>
</dbReference>
<reference evidence="4" key="2">
    <citation type="journal article" date="2021" name="PeerJ">
        <title>Extensive microbial diversity within the chicken gut microbiome revealed by metagenomics and culture.</title>
        <authorList>
            <person name="Gilroy R."/>
            <person name="Ravi A."/>
            <person name="Getino M."/>
            <person name="Pursley I."/>
            <person name="Horton D.L."/>
            <person name="Alikhan N.F."/>
            <person name="Baker D."/>
            <person name="Gharbi K."/>
            <person name="Hall N."/>
            <person name="Watson M."/>
            <person name="Adriaenssens E.M."/>
            <person name="Foster-Nyarko E."/>
            <person name="Jarju S."/>
            <person name="Secka A."/>
            <person name="Antonio M."/>
            <person name="Oren A."/>
            <person name="Chaudhuri R.R."/>
            <person name="La Ragione R."/>
            <person name="Hildebrand F."/>
            <person name="Pallen M.J."/>
        </authorList>
    </citation>
    <scope>NUCLEOTIDE SEQUENCE</scope>
    <source>
        <strain evidence="4">CHK123-3438</strain>
    </source>
</reference>
<dbReference type="GO" id="GO:0016836">
    <property type="term" value="F:hydro-lyase activity"/>
    <property type="evidence" value="ECO:0007669"/>
    <property type="project" value="InterPro"/>
</dbReference>
<dbReference type="Proteomes" id="UP000886860">
    <property type="component" value="Unassembled WGS sequence"/>
</dbReference>
<evidence type="ECO:0000256" key="2">
    <source>
        <dbReference type="ARBA" id="ARBA00023239"/>
    </source>
</evidence>
<dbReference type="NCBIfam" id="TIGR00723">
    <property type="entry name" value="ttdB_fumA_fumB"/>
    <property type="match status" value="1"/>
</dbReference>
<keyword evidence="2" id="KW-0456">Lyase</keyword>
<feature type="domain" description="Fe-S hydro-lyase tartrate dehydratase beta-type catalytic" evidence="3">
    <location>
        <begin position="7"/>
        <end position="174"/>
    </location>
</feature>
<evidence type="ECO:0000313" key="5">
    <source>
        <dbReference type="Proteomes" id="UP000886860"/>
    </source>
</evidence>
<dbReference type="PANTHER" id="PTHR43351">
    <property type="entry name" value="L(+)-TARTRATE DEHYDRATASE SUBUNIT BETA"/>
    <property type="match status" value="1"/>
</dbReference>
<evidence type="ECO:0000259" key="3">
    <source>
        <dbReference type="Pfam" id="PF05683"/>
    </source>
</evidence>
<reference evidence="4" key="1">
    <citation type="submission" date="2020-10" db="EMBL/GenBank/DDBJ databases">
        <authorList>
            <person name="Gilroy R."/>
        </authorList>
    </citation>
    <scope>NUCLEOTIDE SEQUENCE</scope>
    <source>
        <strain evidence="4">CHK123-3438</strain>
    </source>
</reference>
<sequence length="187" mass="20810">MREFKVSLPLTKEEVKKYEIGDVLYLTGYLYTARDAAHKRFEALAAEGKPLPVDLTNQTIFYAGPCPAKPGRTMGSIAPTTSMRMDGFVRMTFEQGMVAMIGKGDRSDEVAELCKEYGGVYLLSIGGASAMISNQVKSCEVVAYEDLGTESVKKLYVENLRVIVGIDTRGQVFQKREIEKYRVRQEG</sequence>
<gene>
    <name evidence="4" type="ORF">IAB60_07055</name>
</gene>
<dbReference type="EMBL" id="DVKS01000123">
    <property type="protein sequence ID" value="HIT41838.1"/>
    <property type="molecule type" value="Genomic_DNA"/>
</dbReference>
<dbReference type="Gene3D" id="3.20.130.10">
    <property type="entry name" value="Fe-S hydro-lyase, tartrate dehydratase beta-type, catalytic domain"/>
    <property type="match status" value="1"/>
</dbReference>
<proteinExistence type="inferred from homology"/>
<name>A0A9D1GIN5_9FIRM</name>
<protein>
    <submittedName>
        <fullName evidence="4">Fumarate hydratase C-terminal domain-containing protein</fullName>
    </submittedName>
</protein>
<accession>A0A9D1GIN5</accession>
<dbReference type="AlphaFoldDB" id="A0A9D1GIN5"/>
<dbReference type="Pfam" id="PF05683">
    <property type="entry name" value="Fumerase_C"/>
    <property type="match status" value="1"/>
</dbReference>
<dbReference type="PANTHER" id="PTHR43351:SF2">
    <property type="entry name" value="L(+)-TARTRATE DEHYDRATASE SUBUNIT BETA-RELATED"/>
    <property type="match status" value="1"/>
</dbReference>
<evidence type="ECO:0000256" key="1">
    <source>
        <dbReference type="ARBA" id="ARBA00008876"/>
    </source>
</evidence>
<comment type="caution">
    <text evidence="4">The sequence shown here is derived from an EMBL/GenBank/DDBJ whole genome shotgun (WGS) entry which is preliminary data.</text>
</comment>
<evidence type="ECO:0000313" key="4">
    <source>
        <dbReference type="EMBL" id="HIT41838.1"/>
    </source>
</evidence>
<comment type="similarity">
    <text evidence="1">Belongs to the class-I fumarase family.</text>
</comment>
<organism evidence="4 5">
    <name type="scientific">Candidatus Caccovicinus merdipullorum</name>
    <dbReference type="NCBI Taxonomy" id="2840724"/>
    <lineage>
        <taxon>Bacteria</taxon>
        <taxon>Bacillati</taxon>
        <taxon>Bacillota</taxon>
        <taxon>Clostridia</taxon>
        <taxon>Eubacteriales</taxon>
        <taxon>Candidatus Caccovicinus</taxon>
    </lineage>
</organism>
<dbReference type="InterPro" id="IPR036660">
    <property type="entry name" value="Fe-S_hydroAse_TtdB_cat_sf"/>
</dbReference>